<feature type="transmembrane region" description="Helical" evidence="7">
    <location>
        <begin position="175"/>
        <end position="195"/>
    </location>
</feature>
<evidence type="ECO:0000256" key="5">
    <source>
        <dbReference type="ARBA" id="ARBA00022989"/>
    </source>
</evidence>
<comment type="caution">
    <text evidence="9">The sequence shown here is derived from an EMBL/GenBank/DDBJ whole genome shotgun (WGS) entry which is preliminary data.</text>
</comment>
<feature type="domain" description="ABC transmembrane type-1" evidence="8">
    <location>
        <begin position="49"/>
        <end position="240"/>
    </location>
</feature>
<dbReference type="InterPro" id="IPR035906">
    <property type="entry name" value="MetI-like_sf"/>
</dbReference>
<dbReference type="AlphaFoldDB" id="A0A7X6I6W6"/>
<keyword evidence="4 7" id="KW-0812">Transmembrane</keyword>
<evidence type="ECO:0000313" key="10">
    <source>
        <dbReference type="Proteomes" id="UP000521868"/>
    </source>
</evidence>
<evidence type="ECO:0000256" key="7">
    <source>
        <dbReference type="RuleBase" id="RU363032"/>
    </source>
</evidence>
<feature type="transmembrane region" description="Helical" evidence="7">
    <location>
        <begin position="57"/>
        <end position="77"/>
    </location>
</feature>
<dbReference type="PROSITE" id="PS50928">
    <property type="entry name" value="ABC_TM1"/>
    <property type="match status" value="1"/>
</dbReference>
<dbReference type="GO" id="GO:0055085">
    <property type="term" value="P:transmembrane transport"/>
    <property type="evidence" value="ECO:0007669"/>
    <property type="project" value="InterPro"/>
</dbReference>
<keyword evidence="6 7" id="KW-0472">Membrane</keyword>
<evidence type="ECO:0000313" key="9">
    <source>
        <dbReference type="EMBL" id="NKE66851.1"/>
    </source>
</evidence>
<dbReference type="PANTHER" id="PTHR43386">
    <property type="entry name" value="OLIGOPEPTIDE TRANSPORT SYSTEM PERMEASE PROTEIN APPC"/>
    <property type="match status" value="1"/>
</dbReference>
<keyword evidence="3" id="KW-1003">Cell membrane</keyword>
<dbReference type="InterPro" id="IPR000515">
    <property type="entry name" value="MetI-like"/>
</dbReference>
<dbReference type="GO" id="GO:0005886">
    <property type="term" value="C:plasma membrane"/>
    <property type="evidence" value="ECO:0007669"/>
    <property type="project" value="UniProtKB-SubCell"/>
</dbReference>
<evidence type="ECO:0000256" key="2">
    <source>
        <dbReference type="ARBA" id="ARBA00022448"/>
    </source>
</evidence>
<dbReference type="InterPro" id="IPR050366">
    <property type="entry name" value="BP-dependent_transpt_permease"/>
</dbReference>
<evidence type="ECO:0000256" key="6">
    <source>
        <dbReference type="ARBA" id="ARBA00023136"/>
    </source>
</evidence>
<evidence type="ECO:0000256" key="3">
    <source>
        <dbReference type="ARBA" id="ARBA00022475"/>
    </source>
</evidence>
<dbReference type="RefSeq" id="WP_168107969.1">
    <property type="nucleotide sequence ID" value="NZ_VTOX01000004.1"/>
</dbReference>
<sequence length="253" mass="27248">MSQLEWFELNSLSDMRVTAGLWLTFLLALLVPGSDEFGRSIGVTTLQALALSSIKGVAIVVVVVGVAILLSLAAFVLEGKSFERGVRFVADLFDAIPSLLWVLVVVVVVIQPRHLVPLLAFAIVATPSVTRLVMTELNRISRLDFVVAARCLGVSKMGIVFRHILPNSTALLRPLALQIVGSGIAVDGAIGLLGVGNRTDLNLGTLLVRGKEQFLFSPTLISLALLAYLVLFATLFQLLGKHPMSSRTHRQNS</sequence>
<dbReference type="Proteomes" id="UP000521868">
    <property type="component" value="Unassembled WGS sequence"/>
</dbReference>
<evidence type="ECO:0000256" key="4">
    <source>
        <dbReference type="ARBA" id="ARBA00022692"/>
    </source>
</evidence>
<evidence type="ECO:0000259" key="8">
    <source>
        <dbReference type="PROSITE" id="PS50928"/>
    </source>
</evidence>
<dbReference type="Pfam" id="PF00528">
    <property type="entry name" value="BPD_transp_1"/>
    <property type="match status" value="1"/>
</dbReference>
<feature type="transmembrane region" description="Helical" evidence="7">
    <location>
        <begin position="116"/>
        <end position="134"/>
    </location>
</feature>
<dbReference type="CDD" id="cd06261">
    <property type="entry name" value="TM_PBP2"/>
    <property type="match status" value="1"/>
</dbReference>
<dbReference type="SUPFAM" id="SSF161098">
    <property type="entry name" value="MetI-like"/>
    <property type="match status" value="1"/>
</dbReference>
<accession>A0A7X6I6W6</accession>
<keyword evidence="2 7" id="KW-0813">Transport</keyword>
<keyword evidence="10" id="KW-1185">Reference proteome</keyword>
<reference evidence="9 10" key="1">
    <citation type="journal article" date="2020" name="Nature">
        <title>Bacterial chemolithoautotrophy via manganese oxidation.</title>
        <authorList>
            <person name="Yu H."/>
            <person name="Leadbetter J.R."/>
        </authorList>
    </citation>
    <scope>NUCLEOTIDE SEQUENCE [LARGE SCALE GENOMIC DNA]</scope>
    <source>
        <strain evidence="9 10">RBP-1</strain>
    </source>
</reference>
<keyword evidence="5 7" id="KW-1133">Transmembrane helix</keyword>
<gene>
    <name evidence="9" type="ORF">RAMLITH_13560</name>
</gene>
<feature type="transmembrane region" description="Helical" evidence="7">
    <location>
        <begin position="89"/>
        <end position="110"/>
    </location>
</feature>
<comment type="subcellular location">
    <subcellularLocation>
        <location evidence="1 7">Cell membrane</location>
        <topology evidence="1 7">Multi-pass membrane protein</topology>
    </subcellularLocation>
</comment>
<organism evidence="9 10">
    <name type="scientific">Ramlibacter lithotrophicus</name>
    <dbReference type="NCBI Taxonomy" id="2606681"/>
    <lineage>
        <taxon>Bacteria</taxon>
        <taxon>Pseudomonadati</taxon>
        <taxon>Pseudomonadota</taxon>
        <taxon>Betaproteobacteria</taxon>
        <taxon>Burkholderiales</taxon>
        <taxon>Comamonadaceae</taxon>
        <taxon>Ramlibacter</taxon>
    </lineage>
</organism>
<dbReference type="EMBL" id="VTOX01000004">
    <property type="protein sequence ID" value="NKE66851.1"/>
    <property type="molecule type" value="Genomic_DNA"/>
</dbReference>
<name>A0A7X6I6W6_9BURK</name>
<feature type="transmembrane region" description="Helical" evidence="7">
    <location>
        <begin position="215"/>
        <end position="240"/>
    </location>
</feature>
<evidence type="ECO:0000256" key="1">
    <source>
        <dbReference type="ARBA" id="ARBA00004651"/>
    </source>
</evidence>
<comment type="similarity">
    <text evidence="7">Belongs to the binding-protein-dependent transport system permease family.</text>
</comment>
<dbReference type="Gene3D" id="1.10.3720.10">
    <property type="entry name" value="MetI-like"/>
    <property type="match status" value="1"/>
</dbReference>
<proteinExistence type="inferred from homology"/>
<dbReference type="PANTHER" id="PTHR43386:SF1">
    <property type="entry name" value="D,D-DIPEPTIDE TRANSPORT SYSTEM PERMEASE PROTEIN DDPC-RELATED"/>
    <property type="match status" value="1"/>
</dbReference>
<protein>
    <submittedName>
        <fullName evidence="9">ABC transporter permease subunit</fullName>
    </submittedName>
</protein>